<reference evidence="1" key="1">
    <citation type="submission" date="2022-02" db="EMBL/GenBank/DDBJ databases">
        <title>Towards deciphering the DNA virus diversity associated with rodent species in the families Cricetidae and Heteromyidae.</title>
        <authorList>
            <person name="Lund M."/>
            <person name="Larsen B.B."/>
            <person name="Gryseels S."/>
            <person name="Kraberger S."/>
            <person name="Rowsey D.M."/>
            <person name="Steger L."/>
            <person name="Yule K.M."/>
            <person name="Upham N.S."/>
            <person name="Worobey M."/>
            <person name="Van Doorslaer K."/>
            <person name="Varsani A."/>
        </authorList>
    </citation>
    <scope>NUCLEOTIDE SEQUENCE</scope>
    <source>
        <strain evidence="1">NeonRodF5_15</strain>
    </source>
</reference>
<dbReference type="EMBL" id="OM869678">
    <property type="protein sequence ID" value="UPW41832.1"/>
    <property type="molecule type" value="Genomic_DNA"/>
</dbReference>
<sequence>MNSIDTTSVLTSAMNQAANIATTALGAVEGKNAQKRQYQYQLKLNNDVFAKNQLAQQQANAYNLRLWRMQNDYNTPLSQMERYREAGLNPMLMYGDGTSGLAGSTAPAKAAQMDTFQVPDQMGGLKGAMLGSQLVRSAGENSLFASQRSLLDSQVVKNLAQASGQVNDNKISESLAQYSDVLARQTVENNDLTNSKLGGEISMLSARLGLMPQQADLLNAQIDIARRRYDILVKENDLLSRTFDDQVSLAAQRVSLAKLQGASMSSLIKLRDKQMKMIDAQLAKIGKTGGNTGIIGEARLLLFDALSSLYFFAVNPMKALEKAGSWLSENYDYWNDWNK</sequence>
<name>A0A976R7U4_9VIRU</name>
<evidence type="ECO:0000313" key="1">
    <source>
        <dbReference type="EMBL" id="UPW41832.1"/>
    </source>
</evidence>
<accession>A0A976R7U4</accession>
<protein>
    <submittedName>
        <fullName evidence="1">DNA pilot protein</fullName>
    </submittedName>
</protein>
<organism evidence="1">
    <name type="scientific">Peromfec virus RodF5_15</name>
    <dbReference type="NCBI Taxonomy" id="2929337"/>
    <lineage>
        <taxon>Viruses</taxon>
        <taxon>Monodnaviria</taxon>
        <taxon>Sangervirae</taxon>
        <taxon>Phixviricota</taxon>
        <taxon>Malgrandaviricetes</taxon>
        <taxon>Petitvirales</taxon>
        <taxon>Microviridae</taxon>
    </lineage>
</organism>
<proteinExistence type="predicted"/>